<keyword evidence="6" id="KW-0145">Chemotaxis</keyword>
<evidence type="ECO:0000313" key="14">
    <source>
        <dbReference type="EMBL" id="SJZ81559.1"/>
    </source>
</evidence>
<keyword evidence="5" id="KW-1003">Cell membrane</keyword>
<keyword evidence="8" id="KW-0472">Membrane</keyword>
<keyword evidence="7" id="KW-0283">Flagellar rotation</keyword>
<dbReference type="GO" id="GO:0003774">
    <property type="term" value="F:cytoskeletal motor activity"/>
    <property type="evidence" value="ECO:0007669"/>
    <property type="project" value="InterPro"/>
</dbReference>
<dbReference type="PRINTS" id="PR00954">
    <property type="entry name" value="FLGMOTORFLIG"/>
</dbReference>
<dbReference type="GO" id="GO:0071973">
    <property type="term" value="P:bacterial-type flagellum-dependent cell motility"/>
    <property type="evidence" value="ECO:0007669"/>
    <property type="project" value="InterPro"/>
</dbReference>
<dbReference type="InterPro" id="IPR028263">
    <property type="entry name" value="FliG_N"/>
</dbReference>
<dbReference type="GO" id="GO:0005886">
    <property type="term" value="C:plasma membrane"/>
    <property type="evidence" value="ECO:0007669"/>
    <property type="project" value="UniProtKB-SubCell"/>
</dbReference>
<evidence type="ECO:0000256" key="10">
    <source>
        <dbReference type="ARBA" id="ARBA00025598"/>
    </source>
</evidence>
<dbReference type="PANTHER" id="PTHR30534">
    <property type="entry name" value="FLAGELLAR MOTOR SWITCH PROTEIN FLIG"/>
    <property type="match status" value="1"/>
</dbReference>
<dbReference type="STRING" id="1365950.SAMN05428963_103135"/>
<name>A0A1T4NQS2_9HYPH</name>
<evidence type="ECO:0000256" key="2">
    <source>
        <dbReference type="ARBA" id="ARBA00004413"/>
    </source>
</evidence>
<feature type="domain" description="Flagellar motor switch protein FliG N-terminal" evidence="13">
    <location>
        <begin position="18"/>
        <end position="106"/>
    </location>
</feature>
<dbReference type="Pfam" id="PF01706">
    <property type="entry name" value="FliG_C"/>
    <property type="match status" value="1"/>
</dbReference>
<evidence type="ECO:0000256" key="5">
    <source>
        <dbReference type="ARBA" id="ARBA00022475"/>
    </source>
</evidence>
<dbReference type="GO" id="GO:0006935">
    <property type="term" value="P:chemotaxis"/>
    <property type="evidence" value="ECO:0007669"/>
    <property type="project" value="UniProtKB-KW"/>
</dbReference>
<feature type="domain" description="Flagellar motor switch protein FliG middle" evidence="12">
    <location>
        <begin position="136"/>
        <end position="201"/>
    </location>
</feature>
<dbReference type="PANTHER" id="PTHR30534:SF0">
    <property type="entry name" value="FLAGELLAR MOTOR SWITCH PROTEIN FLIG"/>
    <property type="match status" value="1"/>
</dbReference>
<keyword evidence="14" id="KW-0969">Cilium</keyword>
<accession>A0A1T4NQS2</accession>
<evidence type="ECO:0000256" key="7">
    <source>
        <dbReference type="ARBA" id="ARBA00022779"/>
    </source>
</evidence>
<keyword evidence="14" id="KW-0282">Flagellum</keyword>
<comment type="function">
    <text evidence="10">FliG is one of three proteins (FliG, FliN, FliM) that forms the rotor-mounted switch complex (C ring), located at the base of the basal body. This complex interacts with the CheY and CheZ chemotaxis proteins, in addition to contacting components of the motor that determine the direction of flagellar rotation.</text>
</comment>
<gene>
    <name evidence="14" type="ORF">SAMN05428963_103135</name>
</gene>
<evidence type="ECO:0000259" key="13">
    <source>
        <dbReference type="Pfam" id="PF14842"/>
    </source>
</evidence>
<sequence>MVTTYVTESRMSQGPQGGAARAAVLLLTLGAPGASKLLKYLSPDEIRAIRQGAVGLEPVSRAQLEQLVEEFQNALKTGPGLSGPAQQMKDLLKNALSPEELATILGDEDVDDHEAAAFDPGSGSVWTDLEKVDREAIIMTLKREHPQVVAVILSKLDPDVATGIVIKLEPVFRHDVMRRMLTVKPLALPVRLLVETQIRQGLLASPEQAGGNRFTMLAEIANRMDKRQTDELLEAIAAVQPKDAVSLKNLLFAFEDIPALPLKSRFVLFDGIPTETVIIALSGAVEDIKNGVLEALGARARRMVEAELAQKNSVPPQDVAAARRLVSKAALRLASEGKIVLREEGAAEEAA</sequence>
<comment type="similarity">
    <text evidence="3">Belongs to the FliG family.</text>
</comment>
<protein>
    <recommendedName>
        <fullName evidence="4">Flagellar motor switch protein FliG</fullName>
    </recommendedName>
</protein>
<evidence type="ECO:0000256" key="8">
    <source>
        <dbReference type="ARBA" id="ARBA00023136"/>
    </source>
</evidence>
<evidence type="ECO:0000256" key="1">
    <source>
        <dbReference type="ARBA" id="ARBA00004117"/>
    </source>
</evidence>
<proteinExistence type="inferred from homology"/>
<reference evidence="15" key="1">
    <citation type="submission" date="2017-02" db="EMBL/GenBank/DDBJ databases">
        <authorList>
            <person name="Varghese N."/>
            <person name="Submissions S."/>
        </authorList>
    </citation>
    <scope>NUCLEOTIDE SEQUENCE [LARGE SCALE GENOMIC DNA]</scope>
    <source>
        <strain evidence="15">USBA 369</strain>
    </source>
</reference>
<dbReference type="SUPFAM" id="SSF48029">
    <property type="entry name" value="FliG"/>
    <property type="match status" value="2"/>
</dbReference>
<evidence type="ECO:0000256" key="4">
    <source>
        <dbReference type="ARBA" id="ARBA00021870"/>
    </source>
</evidence>
<evidence type="ECO:0000256" key="3">
    <source>
        <dbReference type="ARBA" id="ARBA00010299"/>
    </source>
</evidence>
<evidence type="ECO:0000259" key="11">
    <source>
        <dbReference type="Pfam" id="PF01706"/>
    </source>
</evidence>
<keyword evidence="14" id="KW-0966">Cell projection</keyword>
<keyword evidence="9" id="KW-0975">Bacterial flagellum</keyword>
<feature type="domain" description="Flagellar motor switch protein FliG C-terminal" evidence="11">
    <location>
        <begin position="235"/>
        <end position="341"/>
    </location>
</feature>
<dbReference type="InterPro" id="IPR023087">
    <property type="entry name" value="Flg_Motor_Flig_C"/>
</dbReference>
<evidence type="ECO:0000256" key="9">
    <source>
        <dbReference type="ARBA" id="ARBA00023143"/>
    </source>
</evidence>
<dbReference type="Gene3D" id="1.10.220.30">
    <property type="match status" value="3"/>
</dbReference>
<dbReference type="InterPro" id="IPR032779">
    <property type="entry name" value="FliG_M"/>
</dbReference>
<dbReference type="Pfam" id="PF14841">
    <property type="entry name" value="FliG_M"/>
    <property type="match status" value="1"/>
</dbReference>
<dbReference type="Pfam" id="PF14842">
    <property type="entry name" value="FliG_N"/>
    <property type="match status" value="1"/>
</dbReference>
<organism evidence="14 15">
    <name type="scientific">Consotaella salsifontis</name>
    <dbReference type="NCBI Taxonomy" id="1365950"/>
    <lineage>
        <taxon>Bacteria</taxon>
        <taxon>Pseudomonadati</taxon>
        <taxon>Pseudomonadota</taxon>
        <taxon>Alphaproteobacteria</taxon>
        <taxon>Hyphomicrobiales</taxon>
        <taxon>Aurantimonadaceae</taxon>
        <taxon>Consotaella</taxon>
    </lineage>
</organism>
<keyword evidence="15" id="KW-1185">Reference proteome</keyword>
<dbReference type="GO" id="GO:0009425">
    <property type="term" value="C:bacterial-type flagellum basal body"/>
    <property type="evidence" value="ECO:0007669"/>
    <property type="project" value="UniProtKB-SubCell"/>
</dbReference>
<dbReference type="InterPro" id="IPR011002">
    <property type="entry name" value="FliG_a-hlx"/>
</dbReference>
<comment type="subcellular location">
    <subcellularLocation>
        <location evidence="1">Bacterial flagellum basal body</location>
    </subcellularLocation>
    <subcellularLocation>
        <location evidence="2">Cell membrane</location>
        <topology evidence="2">Peripheral membrane protein</topology>
        <orientation evidence="2">Cytoplasmic side</orientation>
    </subcellularLocation>
</comment>
<evidence type="ECO:0000313" key="15">
    <source>
        <dbReference type="Proteomes" id="UP000190135"/>
    </source>
</evidence>
<evidence type="ECO:0000256" key="6">
    <source>
        <dbReference type="ARBA" id="ARBA00022500"/>
    </source>
</evidence>
<dbReference type="EMBL" id="FUXL01000003">
    <property type="protein sequence ID" value="SJZ81559.1"/>
    <property type="molecule type" value="Genomic_DNA"/>
</dbReference>
<dbReference type="AlphaFoldDB" id="A0A1T4NQS2"/>
<dbReference type="InterPro" id="IPR000090">
    <property type="entry name" value="Flg_Motor_Flig"/>
</dbReference>
<dbReference type="OrthoDB" id="9780302at2"/>
<evidence type="ECO:0000259" key="12">
    <source>
        <dbReference type="Pfam" id="PF14841"/>
    </source>
</evidence>
<dbReference type="Proteomes" id="UP000190135">
    <property type="component" value="Unassembled WGS sequence"/>
</dbReference>